<dbReference type="Proteomes" id="UP000516764">
    <property type="component" value="Chromosome"/>
</dbReference>
<dbReference type="Pfam" id="PF00326">
    <property type="entry name" value="Peptidase_S9"/>
    <property type="match status" value="1"/>
</dbReference>
<reference evidence="3 4" key="1">
    <citation type="journal article" date="2016" name="Int. J. Syst. Evol. Microbiol.">
        <title>Polaribacter haliotis sp. nov., isolated from the gut of abalone Haliotis discus hannai.</title>
        <authorList>
            <person name="Kim Y.O."/>
            <person name="Park I.S."/>
            <person name="Park S."/>
            <person name="Nam B.H."/>
            <person name="Park J.M."/>
            <person name="Kim D.G."/>
            <person name="Yoon J.H."/>
        </authorList>
    </citation>
    <scope>NUCLEOTIDE SEQUENCE [LARGE SCALE GENOMIC DNA]</scope>
    <source>
        <strain evidence="3 4">KCTC 52418</strain>
    </source>
</reference>
<dbReference type="Gene3D" id="3.40.50.1820">
    <property type="entry name" value="alpha/beta hydrolase"/>
    <property type="match status" value="1"/>
</dbReference>
<dbReference type="AlphaFoldDB" id="A0A7L8ABT4"/>
<dbReference type="InterPro" id="IPR001375">
    <property type="entry name" value="Peptidase_S9_cat"/>
</dbReference>
<dbReference type="KEGG" id="phal:H9I45_08745"/>
<dbReference type="Gene3D" id="3.40.50.1110">
    <property type="entry name" value="SGNH hydrolase"/>
    <property type="match status" value="1"/>
</dbReference>
<proteinExistence type="predicted"/>
<dbReference type="RefSeq" id="WP_088354952.1">
    <property type="nucleotide sequence ID" value="NZ_CP061813.1"/>
</dbReference>
<evidence type="ECO:0000259" key="1">
    <source>
        <dbReference type="Pfam" id="PF00326"/>
    </source>
</evidence>
<protein>
    <submittedName>
        <fullName evidence="3">Prolyl oligopeptidase family serine peptidase</fullName>
    </submittedName>
</protein>
<dbReference type="PANTHER" id="PTHR30383">
    <property type="entry name" value="THIOESTERASE 1/PROTEASE 1/LYSOPHOSPHOLIPASE L1"/>
    <property type="match status" value="1"/>
</dbReference>
<dbReference type="OrthoDB" id="9816001at2"/>
<evidence type="ECO:0000313" key="3">
    <source>
        <dbReference type="EMBL" id="QOD59460.1"/>
    </source>
</evidence>
<accession>A0A7L8ABT4</accession>
<dbReference type="Pfam" id="PF13472">
    <property type="entry name" value="Lipase_GDSL_2"/>
    <property type="match status" value="1"/>
</dbReference>
<feature type="domain" description="SGNH hydrolase-type esterase" evidence="2">
    <location>
        <begin position="34"/>
        <end position="208"/>
    </location>
</feature>
<organism evidence="3 4">
    <name type="scientific">Polaribacter haliotis</name>
    <dbReference type="NCBI Taxonomy" id="1888915"/>
    <lineage>
        <taxon>Bacteria</taxon>
        <taxon>Pseudomonadati</taxon>
        <taxon>Bacteroidota</taxon>
        <taxon>Flavobacteriia</taxon>
        <taxon>Flavobacteriales</taxon>
        <taxon>Flavobacteriaceae</taxon>
    </lineage>
</organism>
<dbReference type="SUPFAM" id="SSF52266">
    <property type="entry name" value="SGNH hydrolase"/>
    <property type="match status" value="1"/>
</dbReference>
<dbReference type="GO" id="GO:0008236">
    <property type="term" value="F:serine-type peptidase activity"/>
    <property type="evidence" value="ECO:0007669"/>
    <property type="project" value="InterPro"/>
</dbReference>
<evidence type="ECO:0000313" key="4">
    <source>
        <dbReference type="Proteomes" id="UP000516764"/>
    </source>
</evidence>
<keyword evidence="4" id="KW-1185">Reference proteome</keyword>
<dbReference type="InterPro" id="IPR029058">
    <property type="entry name" value="AB_hydrolase_fold"/>
</dbReference>
<feature type="domain" description="Peptidase S9 prolyl oligopeptidase catalytic" evidence="1">
    <location>
        <begin position="327"/>
        <end position="460"/>
    </location>
</feature>
<dbReference type="GO" id="GO:0006508">
    <property type="term" value="P:proteolysis"/>
    <property type="evidence" value="ECO:0007669"/>
    <property type="project" value="InterPro"/>
</dbReference>
<dbReference type="InterPro" id="IPR051532">
    <property type="entry name" value="Ester_Hydrolysis_Enzymes"/>
</dbReference>
<evidence type="ECO:0000259" key="2">
    <source>
        <dbReference type="Pfam" id="PF13472"/>
    </source>
</evidence>
<dbReference type="GO" id="GO:0016788">
    <property type="term" value="F:hydrolase activity, acting on ester bonds"/>
    <property type="evidence" value="ECO:0007669"/>
    <property type="project" value="UniProtKB-ARBA"/>
</dbReference>
<gene>
    <name evidence="3" type="ORF">H9I45_08745</name>
</gene>
<dbReference type="SUPFAM" id="SSF53474">
    <property type="entry name" value="alpha/beta-Hydrolases"/>
    <property type="match status" value="1"/>
</dbReference>
<dbReference type="InterPro" id="IPR013830">
    <property type="entry name" value="SGNH_hydro"/>
</dbReference>
<dbReference type="InterPro" id="IPR036514">
    <property type="entry name" value="SGNH_hydro_sf"/>
</dbReference>
<sequence>MRYFRFYRLLLLSLLFITCKEQETKKQEPLKIACIGDSITYGAGIENREQNAYPQQLQVLLGDGFNVKNFGVNGNTLLKKGDYPYWKSNTYQEALAFKPDIVFIKLGTNDSKLQNRVHLDSDFVSNYKELINSFKEKNKKTRIVLLLPVPSYAQDTSRIWNPVIKNKIIPLTQKVAFETGSEMIDLYHLFVNEPKLFPDKIHPSALGATRMAKRVYESVIQKVENNNKGFNFSKVDKKSESNFYGYKQTNFNFKNIPCKIVTPKRIAKGKPWVLRARFWGHEPQTDIALLDRGFHIVYCDVANLFGNNEAVNRWNNFYDLMIESGFSKKVVLEGMSRGGLIIYNWAVENPEKVACIYADAPVLDGSSWPGGKGEGVGSKGDWQNFKNVYGITSEFEMAGFRGNPIHKIEAIAKGGFPMFHVCGDADKVVPVHENTKIFEKKIKEAGGKIEVIYKEDVGHHPHSLENPTPIVNFILQSTSKIQN</sequence>
<dbReference type="EMBL" id="CP061813">
    <property type="protein sequence ID" value="QOD59460.1"/>
    <property type="molecule type" value="Genomic_DNA"/>
</dbReference>
<name>A0A7L8ABT4_9FLAO</name>